<reference evidence="1" key="1">
    <citation type="journal article" date="2023" name="G3 (Bethesda)">
        <title>A reference genome for the long-term kleptoplast-retaining sea slug Elysia crispata morphotype clarki.</title>
        <authorList>
            <person name="Eastman K.E."/>
            <person name="Pendleton A.L."/>
            <person name="Shaikh M.A."/>
            <person name="Suttiyut T."/>
            <person name="Ogas R."/>
            <person name="Tomko P."/>
            <person name="Gavelis G."/>
            <person name="Widhalm J.R."/>
            <person name="Wisecaver J.H."/>
        </authorList>
    </citation>
    <scope>NUCLEOTIDE SEQUENCE</scope>
    <source>
        <strain evidence="1">ECLA1</strain>
    </source>
</reference>
<dbReference type="Proteomes" id="UP001283361">
    <property type="component" value="Unassembled WGS sequence"/>
</dbReference>
<evidence type="ECO:0000313" key="2">
    <source>
        <dbReference type="Proteomes" id="UP001283361"/>
    </source>
</evidence>
<dbReference type="EMBL" id="JAWDGP010000445">
    <property type="protein sequence ID" value="KAK3800552.1"/>
    <property type="molecule type" value="Genomic_DNA"/>
</dbReference>
<comment type="caution">
    <text evidence="1">The sequence shown here is derived from an EMBL/GenBank/DDBJ whole genome shotgun (WGS) entry which is preliminary data.</text>
</comment>
<gene>
    <name evidence="1" type="ORF">RRG08_013393</name>
</gene>
<accession>A0AAE1EB62</accession>
<protein>
    <submittedName>
        <fullName evidence="1">Uncharacterized protein</fullName>
    </submittedName>
</protein>
<name>A0AAE1EB62_9GAST</name>
<sequence>MDERGDMTGADNWQRSATPTLLSKIVTPIFLNLSKVPLSSEDQDTPGTTGGQVRIRNFRSNKSFGLHRVTRGTELCLFDQCVCSRGTITELVLVSYCLV</sequence>
<evidence type="ECO:0000313" key="1">
    <source>
        <dbReference type="EMBL" id="KAK3800552.1"/>
    </source>
</evidence>
<dbReference type="AlphaFoldDB" id="A0AAE1EB62"/>
<keyword evidence="2" id="KW-1185">Reference proteome</keyword>
<proteinExistence type="predicted"/>
<organism evidence="1 2">
    <name type="scientific">Elysia crispata</name>
    <name type="common">lettuce slug</name>
    <dbReference type="NCBI Taxonomy" id="231223"/>
    <lineage>
        <taxon>Eukaryota</taxon>
        <taxon>Metazoa</taxon>
        <taxon>Spiralia</taxon>
        <taxon>Lophotrochozoa</taxon>
        <taxon>Mollusca</taxon>
        <taxon>Gastropoda</taxon>
        <taxon>Heterobranchia</taxon>
        <taxon>Euthyneura</taxon>
        <taxon>Panpulmonata</taxon>
        <taxon>Sacoglossa</taxon>
        <taxon>Placobranchoidea</taxon>
        <taxon>Plakobranchidae</taxon>
        <taxon>Elysia</taxon>
    </lineage>
</organism>